<dbReference type="SMART" id="SM00028">
    <property type="entry name" value="TPR"/>
    <property type="match status" value="4"/>
</dbReference>
<reference evidence="3 4" key="1">
    <citation type="submission" date="2023-08" db="EMBL/GenBank/DDBJ databases">
        <title>Draft genome sequence of Algoriphagus taiwanensis.</title>
        <authorList>
            <person name="Takatani N."/>
            <person name="Hosokawa M."/>
            <person name="Sawabe T."/>
        </authorList>
    </citation>
    <scope>NUCLEOTIDE SEQUENCE [LARGE SCALE GENOMIC DNA]</scope>
    <source>
        <strain evidence="3 4">JCM 19755</strain>
    </source>
</reference>
<dbReference type="InterPro" id="IPR024983">
    <property type="entry name" value="CHAT_dom"/>
</dbReference>
<dbReference type="InterPro" id="IPR011990">
    <property type="entry name" value="TPR-like_helical_dom_sf"/>
</dbReference>
<evidence type="ECO:0000256" key="1">
    <source>
        <dbReference type="SAM" id="Phobius"/>
    </source>
</evidence>
<dbReference type="EMBL" id="BTPE01000013">
    <property type="protein sequence ID" value="GMQ35001.1"/>
    <property type="molecule type" value="Genomic_DNA"/>
</dbReference>
<gene>
    <name evidence="3" type="ORF">Ataiwa_32740</name>
</gene>
<feature type="transmembrane region" description="Helical" evidence="1">
    <location>
        <begin position="948"/>
        <end position="967"/>
    </location>
</feature>
<dbReference type="InterPro" id="IPR019734">
    <property type="entry name" value="TPR_rpt"/>
</dbReference>
<organism evidence="3 4">
    <name type="scientific">Algoriphagus taiwanensis</name>
    <dbReference type="NCBI Taxonomy" id="1445656"/>
    <lineage>
        <taxon>Bacteria</taxon>
        <taxon>Pseudomonadati</taxon>
        <taxon>Bacteroidota</taxon>
        <taxon>Cytophagia</taxon>
        <taxon>Cytophagales</taxon>
        <taxon>Cyclobacteriaceae</taxon>
        <taxon>Algoriphagus</taxon>
    </lineage>
</organism>
<feature type="transmembrane region" description="Helical" evidence="1">
    <location>
        <begin position="20"/>
        <end position="41"/>
    </location>
</feature>
<protein>
    <recommendedName>
        <fullName evidence="2">CHAT domain-containing protein</fullName>
    </recommendedName>
</protein>
<dbReference type="PANTHER" id="PTHR10098:SF108">
    <property type="entry name" value="TETRATRICOPEPTIDE REPEAT PROTEIN 28"/>
    <property type="match status" value="1"/>
</dbReference>
<evidence type="ECO:0000313" key="3">
    <source>
        <dbReference type="EMBL" id="GMQ35001.1"/>
    </source>
</evidence>
<dbReference type="Gene3D" id="1.25.40.10">
    <property type="entry name" value="Tetratricopeptide repeat domain"/>
    <property type="match status" value="1"/>
</dbReference>
<feature type="domain" description="CHAT" evidence="2">
    <location>
        <begin position="673"/>
        <end position="936"/>
    </location>
</feature>
<dbReference type="SUPFAM" id="SSF48452">
    <property type="entry name" value="TPR-like"/>
    <property type="match status" value="2"/>
</dbReference>
<sequence length="972" mass="111210">MIQLISTNLKSVSTSNQSDLIFSMLFRFLRIIFISSFFILISKSAISQNADSILLQIEKKQFQSNFDQVIPLIERLSADFSDGKINLSPSEKLRLAAIQMAFFNAKGEGENGLALADSLAKLPELKSLPEEAWASIFFQKGDIYLYEEKMLESGRNYEKAIQLFERQSKPNFAELALCHNNLGYVQDILGFQNRSQESYYRAFEIWKTSYLDDFSNIATVLNNLIFAEIEYGNYEAAEDLLRFFDSYVREIKTSFALKEVEELDLELKLLLNYSRFYGATKADQKLDQILNRAEILLRNAPKEFFNDQWVVLAAMLEEAGFLQKELKNFQAGAEYYERMKNLPLSGFFQMKYQANLAILYYDAGENEKALVYARKSLQLLEQFGFGGSSSFSLKVLQADLLNRLGKETESVTMLEGMLSDLLGKSLSSSSIPELTYRDFKQLNNERYLTVLIKSAQIFQRIGQKNRSESDIKSSLTLFRLAAEMFQEYYLKGSYTQSLEEIHRQIQEGIYSLWQEKNLLTESEKYQLLALLERNESQQGWKKFLSKNEEYLGSTSEILRDLNYKNLEINQQEPSASQEKSLQEELKAIEKRMEEEASYRFFTGGNFDLREFQIGLSPDLSVLKYVVTERQVFALLVQRDGTKVIPLAALETVNSWVGELRASLSKLDDSYRLPAQTLYRLLIAPLENSLSETLFILPDDLLHSLPFEALIDADGRFLVERYVLSYQQSFRQMAFQSPNNETWRTDFLVAFAPDYQGTKYRAIQNNREEVDRLATSLSGKSFMGKEATKTAFVESFTDFQVHHLAMHAEQNPSNFEESALIFSEGEKLLLRELYQMNFPSELVVLSACNTGIGTLMPGEGLMSLSKALNLAGVKSTIYSLWEVPDRETAELMVDFYDQIQKGQPKNVALTLAKRNFLQKNPLKKHPIFWAGFVLNGNTDAMEVTSPTRIWIAGLGLTALIVFGIAFSIRKARS</sequence>
<dbReference type="PANTHER" id="PTHR10098">
    <property type="entry name" value="RAPSYN-RELATED"/>
    <property type="match status" value="1"/>
</dbReference>
<dbReference type="Pfam" id="PF12770">
    <property type="entry name" value="CHAT"/>
    <property type="match status" value="1"/>
</dbReference>
<name>A0ABQ6Q4G6_9BACT</name>
<evidence type="ECO:0000313" key="4">
    <source>
        <dbReference type="Proteomes" id="UP001307705"/>
    </source>
</evidence>
<keyword evidence="1" id="KW-1133">Transmembrane helix</keyword>
<comment type="caution">
    <text evidence="3">The sequence shown here is derived from an EMBL/GenBank/DDBJ whole genome shotgun (WGS) entry which is preliminary data.</text>
</comment>
<keyword evidence="1" id="KW-0472">Membrane</keyword>
<keyword evidence="1" id="KW-0812">Transmembrane</keyword>
<proteinExistence type="predicted"/>
<accession>A0ABQ6Q4G6</accession>
<evidence type="ECO:0000259" key="2">
    <source>
        <dbReference type="Pfam" id="PF12770"/>
    </source>
</evidence>
<keyword evidence="4" id="KW-1185">Reference proteome</keyword>
<dbReference type="Proteomes" id="UP001307705">
    <property type="component" value="Unassembled WGS sequence"/>
</dbReference>